<dbReference type="EMBL" id="CAVMJV010000014">
    <property type="protein sequence ID" value="CAK5050220.1"/>
    <property type="molecule type" value="Genomic_DNA"/>
</dbReference>
<organism evidence="1 2">
    <name type="scientific">Meloidogyne enterolobii</name>
    <name type="common">Root-knot nematode worm</name>
    <name type="synonym">Meloidogyne mayaguensis</name>
    <dbReference type="NCBI Taxonomy" id="390850"/>
    <lineage>
        <taxon>Eukaryota</taxon>
        <taxon>Metazoa</taxon>
        <taxon>Ecdysozoa</taxon>
        <taxon>Nematoda</taxon>
        <taxon>Chromadorea</taxon>
        <taxon>Rhabditida</taxon>
        <taxon>Tylenchina</taxon>
        <taxon>Tylenchomorpha</taxon>
        <taxon>Tylenchoidea</taxon>
        <taxon>Meloidogynidae</taxon>
        <taxon>Meloidogyninae</taxon>
        <taxon>Meloidogyne</taxon>
    </lineage>
</organism>
<sequence>MYLHNGMICLYFLAIWRYSLFNSRKVVTSLLRSNFCDIKYNLNNINMEDQISKISDAANRMRISSIEQTAKANSGHPTSSCSAAEIVATLFFSEMRYSVKEPRHASADRFVLSKGHACPILYAAWEEAGLLTREQVLTLRKLTSDIEGHPTPRLSFIDVATGSLGQGLSCAAGMAYTGKYIDNASYRVYCLLGDSESAEGSVWEAAAFASYYKLDNLVTIVDVNRLGQSRETMLGHDLFTYAKRFEAFGFNSIIVDGHDVADLLKGFDEARKVTGQPTAIIARTLKGKGIEGVEDKDNCHGKPVTLDKAEIIASKLGNKTTRNSWELENLIDDAPEVDFEIGKIKMSSPPNYQIGEKVATRLAYGNALVKLADTSKRIIALDGDVSNSTFSDKVLNKYPQQFVQCFIAEQNMVGVAVGMSCRGRTIPHASTFAVFFTRAADQIRMGAISFANVKFAGSHAGVSIGEDGPSQMGLEDLALFRAVPNSIVLYPTDAVSTEYATELAANYKGITFTRTGRPNTPVIYQNDEKFEIGKCKVIRQTNEDKYLLIGAGVTLYECIKAHDILSSEGIQVAVIDIFSVKPLDDQTLIEQAKRVGGKVLTVEDHYQTGGIGEAVALALGDVPNVRVRSLCVKEIPRSGTPDELMDLYGISAKKIIAAVKNY</sequence>
<accession>A0ACB0YJW0</accession>
<keyword evidence="2" id="KW-1185">Reference proteome</keyword>
<evidence type="ECO:0000313" key="2">
    <source>
        <dbReference type="Proteomes" id="UP001497535"/>
    </source>
</evidence>
<comment type="caution">
    <text evidence="1">The sequence shown here is derived from an EMBL/GenBank/DDBJ whole genome shotgun (WGS) entry which is preliminary data.</text>
</comment>
<gene>
    <name evidence="1" type="ORF">MENTE1834_LOCUS13243</name>
</gene>
<protein>
    <submittedName>
        <fullName evidence="1">Uncharacterized protein</fullName>
    </submittedName>
</protein>
<proteinExistence type="predicted"/>
<dbReference type="Proteomes" id="UP001497535">
    <property type="component" value="Unassembled WGS sequence"/>
</dbReference>
<reference evidence="1" key="1">
    <citation type="submission" date="2023-11" db="EMBL/GenBank/DDBJ databases">
        <authorList>
            <person name="Poullet M."/>
        </authorList>
    </citation>
    <scope>NUCLEOTIDE SEQUENCE</scope>
    <source>
        <strain evidence="1">E1834</strain>
    </source>
</reference>
<name>A0ACB0YJW0_MELEN</name>
<evidence type="ECO:0000313" key="1">
    <source>
        <dbReference type="EMBL" id="CAK5050220.1"/>
    </source>
</evidence>